<evidence type="ECO:0000256" key="1">
    <source>
        <dbReference type="ARBA" id="ARBA00004651"/>
    </source>
</evidence>
<keyword evidence="6" id="KW-0441">Lipid A biosynthesis</keyword>
<dbReference type="GO" id="GO:0022857">
    <property type="term" value="F:transmembrane transporter activity"/>
    <property type="evidence" value="ECO:0007669"/>
    <property type="project" value="InterPro"/>
</dbReference>
<evidence type="ECO:0000256" key="5">
    <source>
        <dbReference type="ARBA" id="ARBA00022519"/>
    </source>
</evidence>
<dbReference type="PANTHER" id="PTHR30561">
    <property type="entry name" value="SMR FAMILY PROTON-DEPENDENT DRUG EFFLUX TRANSPORTER SUGE"/>
    <property type="match status" value="1"/>
</dbReference>
<comment type="similarity">
    <text evidence="2">Belongs to the EamA transporter family.</text>
</comment>
<evidence type="ECO:0000256" key="10">
    <source>
        <dbReference type="ARBA" id="ARBA00023098"/>
    </source>
</evidence>
<comment type="subcellular location">
    <subcellularLocation>
        <location evidence="1">Cell membrane</location>
        <topology evidence="1">Multi-pass membrane protein</topology>
    </subcellularLocation>
</comment>
<evidence type="ECO:0000256" key="6">
    <source>
        <dbReference type="ARBA" id="ARBA00022556"/>
    </source>
</evidence>
<feature type="transmembrane region" description="Helical" evidence="12">
    <location>
        <begin position="41"/>
        <end position="63"/>
    </location>
</feature>
<gene>
    <name evidence="14" type="ORF">ADA01nite_26150</name>
</gene>
<dbReference type="Gene3D" id="1.10.3730.20">
    <property type="match status" value="1"/>
</dbReference>
<keyword evidence="10" id="KW-0443">Lipid metabolism</keyword>
<evidence type="ECO:0000256" key="11">
    <source>
        <dbReference type="ARBA" id="ARBA00023136"/>
    </source>
</evidence>
<keyword evidence="5" id="KW-0997">Cell inner membrane</keyword>
<feature type="transmembrane region" description="Helical" evidence="12">
    <location>
        <begin position="75"/>
        <end position="94"/>
    </location>
</feature>
<dbReference type="EMBL" id="BJXX01000119">
    <property type="protein sequence ID" value="GEN35155.1"/>
    <property type="molecule type" value="Genomic_DNA"/>
</dbReference>
<dbReference type="Proteomes" id="UP000321157">
    <property type="component" value="Unassembled WGS sequence"/>
</dbReference>
<dbReference type="InterPro" id="IPR037185">
    <property type="entry name" value="EmrE-like"/>
</dbReference>
<keyword evidence="8" id="KW-0448">Lipopolysaccharide biosynthesis</keyword>
<evidence type="ECO:0000256" key="4">
    <source>
        <dbReference type="ARBA" id="ARBA00022516"/>
    </source>
</evidence>
<dbReference type="Pfam" id="PF00892">
    <property type="entry name" value="EamA"/>
    <property type="match status" value="1"/>
</dbReference>
<evidence type="ECO:0000313" key="15">
    <source>
        <dbReference type="Proteomes" id="UP000321157"/>
    </source>
</evidence>
<keyword evidence="3" id="KW-1003">Cell membrane</keyword>
<evidence type="ECO:0000256" key="2">
    <source>
        <dbReference type="ARBA" id="ARBA00007362"/>
    </source>
</evidence>
<evidence type="ECO:0000256" key="9">
    <source>
        <dbReference type="ARBA" id="ARBA00022989"/>
    </source>
</evidence>
<proteinExistence type="inferred from homology"/>
<organism evidence="14 15">
    <name type="scientific">Aneurinibacillus danicus</name>
    <dbReference type="NCBI Taxonomy" id="267746"/>
    <lineage>
        <taxon>Bacteria</taxon>
        <taxon>Bacillati</taxon>
        <taxon>Bacillota</taxon>
        <taxon>Bacilli</taxon>
        <taxon>Bacillales</taxon>
        <taxon>Paenibacillaceae</taxon>
        <taxon>Aneurinibacillus group</taxon>
        <taxon>Aneurinibacillus</taxon>
    </lineage>
</organism>
<dbReference type="AlphaFoldDB" id="A0A511V874"/>
<dbReference type="InterPro" id="IPR000620">
    <property type="entry name" value="EamA_dom"/>
</dbReference>
<dbReference type="GO" id="GO:0005886">
    <property type="term" value="C:plasma membrane"/>
    <property type="evidence" value="ECO:0007669"/>
    <property type="project" value="UniProtKB-SubCell"/>
</dbReference>
<dbReference type="InterPro" id="IPR000390">
    <property type="entry name" value="Small_drug/metabolite_transptr"/>
</dbReference>
<keyword evidence="7 12" id="KW-0812">Transmembrane</keyword>
<comment type="caution">
    <text evidence="14">The sequence shown here is derived from an EMBL/GenBank/DDBJ whole genome shotgun (WGS) entry which is preliminary data.</text>
</comment>
<reference evidence="14 15" key="1">
    <citation type="submission" date="2019-07" db="EMBL/GenBank/DDBJ databases">
        <title>Whole genome shotgun sequence of Aneurinibacillus danicus NBRC 102444.</title>
        <authorList>
            <person name="Hosoyama A."/>
            <person name="Uohara A."/>
            <person name="Ohji S."/>
            <person name="Ichikawa N."/>
        </authorList>
    </citation>
    <scope>NUCLEOTIDE SEQUENCE [LARGE SCALE GENOMIC DNA]</scope>
    <source>
        <strain evidence="14 15">NBRC 102444</strain>
    </source>
</reference>
<dbReference type="PANTHER" id="PTHR30561:SF9">
    <property type="entry name" value="4-AMINO-4-DEOXY-L-ARABINOSE-PHOSPHOUNDECAPRENOL FLIPPASE SUBUNIT ARNF-RELATED"/>
    <property type="match status" value="1"/>
</dbReference>
<sequence length="119" mass="13029">MKSISLAIVSIFIGSLGQILLKMGMTKVGGVSLNQLLSKIYVIFSTPFIIMGFVCFVSSSLLWMVVISQSQLSNTYPMVSLGYVFVFIMSIFLFNETVTFYKVLGLLVIIIGVILIGKG</sequence>
<feature type="domain" description="EamA" evidence="13">
    <location>
        <begin position="3"/>
        <end position="116"/>
    </location>
</feature>
<name>A0A511V874_9BACL</name>
<accession>A0A511V874</accession>
<evidence type="ECO:0000259" key="13">
    <source>
        <dbReference type="Pfam" id="PF00892"/>
    </source>
</evidence>
<feature type="transmembrane region" description="Helical" evidence="12">
    <location>
        <begin position="100"/>
        <end position="117"/>
    </location>
</feature>
<keyword evidence="9 12" id="KW-1133">Transmembrane helix</keyword>
<evidence type="ECO:0000256" key="3">
    <source>
        <dbReference type="ARBA" id="ARBA00022475"/>
    </source>
</evidence>
<protein>
    <submittedName>
        <fullName evidence="14">Transporter</fullName>
    </submittedName>
</protein>
<keyword evidence="11 12" id="KW-0472">Membrane</keyword>
<dbReference type="SUPFAM" id="SSF103481">
    <property type="entry name" value="Multidrug resistance efflux transporter EmrE"/>
    <property type="match status" value="1"/>
</dbReference>
<dbReference type="GO" id="GO:0009103">
    <property type="term" value="P:lipopolysaccharide biosynthetic process"/>
    <property type="evidence" value="ECO:0007669"/>
    <property type="project" value="UniProtKB-KW"/>
</dbReference>
<evidence type="ECO:0000256" key="8">
    <source>
        <dbReference type="ARBA" id="ARBA00022985"/>
    </source>
</evidence>
<keyword evidence="15" id="KW-1185">Reference proteome</keyword>
<evidence type="ECO:0000256" key="12">
    <source>
        <dbReference type="SAM" id="Phobius"/>
    </source>
</evidence>
<evidence type="ECO:0000313" key="14">
    <source>
        <dbReference type="EMBL" id="GEN35155.1"/>
    </source>
</evidence>
<evidence type="ECO:0000256" key="7">
    <source>
        <dbReference type="ARBA" id="ARBA00022692"/>
    </source>
</evidence>
<keyword evidence="4" id="KW-0444">Lipid biosynthesis</keyword>